<dbReference type="InterPro" id="IPR001841">
    <property type="entry name" value="Znf_RING"/>
</dbReference>
<feature type="domain" description="RING-type" evidence="3">
    <location>
        <begin position="142"/>
        <end position="200"/>
    </location>
</feature>
<keyword evidence="2" id="KW-1133">Transmembrane helix</keyword>
<keyword evidence="1" id="KW-0479">Metal-binding</keyword>
<dbReference type="InterPro" id="IPR051826">
    <property type="entry name" value="E3_ubiquitin-ligase_domain"/>
</dbReference>
<dbReference type="GO" id="GO:0008270">
    <property type="term" value="F:zinc ion binding"/>
    <property type="evidence" value="ECO:0007669"/>
    <property type="project" value="UniProtKB-KW"/>
</dbReference>
<dbReference type="PANTHER" id="PTHR22765:SF434">
    <property type="entry name" value="GB|AAD18119.1-RELATED"/>
    <property type="match status" value="1"/>
</dbReference>
<reference evidence="4" key="1">
    <citation type="submission" date="2022-10" db="EMBL/GenBank/DDBJ databases">
        <authorList>
            <person name="Chen Y."/>
            <person name="Dougan E. K."/>
            <person name="Chan C."/>
            <person name="Rhodes N."/>
            <person name="Thang M."/>
        </authorList>
    </citation>
    <scope>NUCLEOTIDE SEQUENCE</scope>
</reference>
<evidence type="ECO:0000313" key="7">
    <source>
        <dbReference type="Proteomes" id="UP001152797"/>
    </source>
</evidence>
<evidence type="ECO:0000256" key="2">
    <source>
        <dbReference type="SAM" id="Phobius"/>
    </source>
</evidence>
<feature type="transmembrane region" description="Helical" evidence="2">
    <location>
        <begin position="33"/>
        <end position="58"/>
    </location>
</feature>
<evidence type="ECO:0000313" key="5">
    <source>
        <dbReference type="EMBL" id="CAL1140013.1"/>
    </source>
</evidence>
<sequence>MLPLYLFAIVMLMTSMTTFVGLYIPYRCTRQRVWLVMPTTNLVWSTLFSLVVNGSIIAVDYSFEEEIYDVINLVDHMIRLAVALAGLGMGFSMQIFLVHYMYVQEGAAVRRFRRWLWIKMVGTPAAQLIECEDLAAACPGECAICLEPLVCLPEHLALSPARGSKVSREVGLLRLPCEHTFHGSCADGWMIREVTCPLCRAPIGSLKRCQRICLRRGASRFGEGGETPSTPSVDVGDFFSVTWYGGICWHCGCRLVIMAVVDPHLGKGLQDLPPIGITGSHYLDDDPVGCVSPRMQQLQHPLVDEQ</sequence>
<feature type="transmembrane region" description="Helical" evidence="2">
    <location>
        <begin position="78"/>
        <end position="103"/>
    </location>
</feature>
<keyword evidence="2" id="KW-0472">Membrane</keyword>
<accession>A0A9P1C8M2</accession>
<evidence type="ECO:0000313" key="6">
    <source>
        <dbReference type="EMBL" id="CAL4773950.1"/>
    </source>
</evidence>
<name>A0A9P1C8M2_9DINO</name>
<dbReference type="Pfam" id="PF13639">
    <property type="entry name" value="zf-RING_2"/>
    <property type="match status" value="1"/>
</dbReference>
<keyword evidence="6" id="KW-0808">Transferase</keyword>
<dbReference type="GO" id="GO:0006511">
    <property type="term" value="P:ubiquitin-dependent protein catabolic process"/>
    <property type="evidence" value="ECO:0007669"/>
    <property type="project" value="TreeGrafter"/>
</dbReference>
<keyword evidence="7" id="KW-1185">Reference proteome</keyword>
<dbReference type="GO" id="GO:0061630">
    <property type="term" value="F:ubiquitin protein ligase activity"/>
    <property type="evidence" value="ECO:0007669"/>
    <property type="project" value="TreeGrafter"/>
</dbReference>
<comment type="caution">
    <text evidence="4">The sequence shown here is derived from an EMBL/GenBank/DDBJ whole genome shotgun (WGS) entry which is preliminary data.</text>
</comment>
<dbReference type="PANTHER" id="PTHR22765">
    <property type="entry name" value="RING FINGER AND PROTEASE ASSOCIATED DOMAIN-CONTAINING"/>
    <property type="match status" value="1"/>
</dbReference>
<proteinExistence type="predicted"/>
<reference evidence="5" key="2">
    <citation type="submission" date="2024-04" db="EMBL/GenBank/DDBJ databases">
        <authorList>
            <person name="Chen Y."/>
            <person name="Shah S."/>
            <person name="Dougan E. K."/>
            <person name="Thang M."/>
            <person name="Chan C."/>
        </authorList>
    </citation>
    <scope>NUCLEOTIDE SEQUENCE [LARGE SCALE GENOMIC DNA]</scope>
</reference>
<keyword evidence="1" id="KW-0862">Zinc</keyword>
<dbReference type="SUPFAM" id="SSF57850">
    <property type="entry name" value="RING/U-box"/>
    <property type="match status" value="1"/>
</dbReference>
<dbReference type="Gene3D" id="3.30.40.10">
    <property type="entry name" value="Zinc/RING finger domain, C3HC4 (zinc finger)"/>
    <property type="match status" value="1"/>
</dbReference>
<dbReference type="OrthoDB" id="21204at2759"/>
<dbReference type="EMBL" id="CAMXCT010001101">
    <property type="protein sequence ID" value="CAI3986638.1"/>
    <property type="molecule type" value="Genomic_DNA"/>
</dbReference>
<dbReference type="EMBL" id="CAMXCT020001101">
    <property type="protein sequence ID" value="CAL1140013.1"/>
    <property type="molecule type" value="Genomic_DNA"/>
</dbReference>
<evidence type="ECO:0000313" key="4">
    <source>
        <dbReference type="EMBL" id="CAI3986638.1"/>
    </source>
</evidence>
<dbReference type="InterPro" id="IPR013083">
    <property type="entry name" value="Znf_RING/FYVE/PHD"/>
</dbReference>
<keyword evidence="1" id="KW-0863">Zinc-finger</keyword>
<dbReference type="Proteomes" id="UP001152797">
    <property type="component" value="Unassembled WGS sequence"/>
</dbReference>
<gene>
    <name evidence="4" type="ORF">C1SCF055_LOCUS13980</name>
</gene>
<dbReference type="PROSITE" id="PS50089">
    <property type="entry name" value="ZF_RING_2"/>
    <property type="match status" value="1"/>
</dbReference>
<dbReference type="AlphaFoldDB" id="A0A9P1C8M2"/>
<keyword evidence="2" id="KW-0812">Transmembrane</keyword>
<dbReference type="EMBL" id="CAMXCT030001101">
    <property type="protein sequence ID" value="CAL4773950.1"/>
    <property type="molecule type" value="Genomic_DNA"/>
</dbReference>
<evidence type="ECO:0000259" key="3">
    <source>
        <dbReference type="PROSITE" id="PS50089"/>
    </source>
</evidence>
<dbReference type="SMART" id="SM00184">
    <property type="entry name" value="RING"/>
    <property type="match status" value="1"/>
</dbReference>
<organism evidence="4">
    <name type="scientific">Cladocopium goreaui</name>
    <dbReference type="NCBI Taxonomy" id="2562237"/>
    <lineage>
        <taxon>Eukaryota</taxon>
        <taxon>Sar</taxon>
        <taxon>Alveolata</taxon>
        <taxon>Dinophyceae</taxon>
        <taxon>Suessiales</taxon>
        <taxon>Symbiodiniaceae</taxon>
        <taxon>Cladocopium</taxon>
    </lineage>
</organism>
<protein>
    <submittedName>
        <fullName evidence="6">ERAD-associated E3 ubiquitin-protein ligase HRD1 (HMG-CoA reductase degradation protein 1) (RING-type E3 ubiquitin transferase HRD1)</fullName>
    </submittedName>
</protein>
<evidence type="ECO:0000256" key="1">
    <source>
        <dbReference type="PROSITE-ProRule" id="PRU00175"/>
    </source>
</evidence>
<feature type="transmembrane region" description="Helical" evidence="2">
    <location>
        <begin position="6"/>
        <end position="26"/>
    </location>
</feature>